<evidence type="ECO:0000313" key="3">
    <source>
        <dbReference type="Proteomes" id="UP000028990"/>
    </source>
</evidence>
<sequence>MLPFAHPALAGAGAQDLTAENEGDDDDGDEDVLQLDAYGCMMRGVPQIREAEPSFALLTPSCLQRFTGTFLLPAVSPCGPLPNSPAFQCASSCHIAFSMSETPNPDPRSFLRSQSIPQQHPSTPAPTLFSLQFHF</sequence>
<dbReference type="Proteomes" id="UP000028990">
    <property type="component" value="Unassembled WGS sequence"/>
</dbReference>
<evidence type="ECO:0000313" key="2">
    <source>
        <dbReference type="EMBL" id="KFO29809.1"/>
    </source>
</evidence>
<protein>
    <submittedName>
        <fullName evidence="2">Uncharacterized protein</fullName>
    </submittedName>
</protein>
<feature type="compositionally biased region" description="Polar residues" evidence="1">
    <location>
        <begin position="111"/>
        <end position="122"/>
    </location>
</feature>
<accession>A0A091DCF2</accession>
<reference evidence="2 3" key="1">
    <citation type="submission" date="2013-11" db="EMBL/GenBank/DDBJ databases">
        <title>The Damaraland mole rat (Fukomys damarensis) genome and evolution of African mole rats.</title>
        <authorList>
            <person name="Gladyshev V.N."/>
            <person name="Fang X."/>
        </authorList>
    </citation>
    <scope>NUCLEOTIDE SEQUENCE [LARGE SCALE GENOMIC DNA]</scope>
    <source>
        <tissue evidence="2">Liver</tissue>
    </source>
</reference>
<dbReference type="EMBL" id="KN122563">
    <property type="protein sequence ID" value="KFO29809.1"/>
    <property type="molecule type" value="Genomic_DNA"/>
</dbReference>
<name>A0A091DCF2_FUKDA</name>
<dbReference type="AlphaFoldDB" id="A0A091DCF2"/>
<keyword evidence="3" id="KW-1185">Reference proteome</keyword>
<evidence type="ECO:0000256" key="1">
    <source>
        <dbReference type="SAM" id="MobiDB-lite"/>
    </source>
</evidence>
<proteinExistence type="predicted"/>
<organism evidence="2 3">
    <name type="scientific">Fukomys damarensis</name>
    <name type="common">Damaraland mole rat</name>
    <name type="synonym">Cryptomys damarensis</name>
    <dbReference type="NCBI Taxonomy" id="885580"/>
    <lineage>
        <taxon>Eukaryota</taxon>
        <taxon>Metazoa</taxon>
        <taxon>Chordata</taxon>
        <taxon>Craniata</taxon>
        <taxon>Vertebrata</taxon>
        <taxon>Euteleostomi</taxon>
        <taxon>Mammalia</taxon>
        <taxon>Eutheria</taxon>
        <taxon>Euarchontoglires</taxon>
        <taxon>Glires</taxon>
        <taxon>Rodentia</taxon>
        <taxon>Hystricomorpha</taxon>
        <taxon>Bathyergidae</taxon>
        <taxon>Fukomys</taxon>
    </lineage>
</organism>
<gene>
    <name evidence="2" type="ORF">H920_08796</name>
</gene>
<feature type="region of interest" description="Disordered" evidence="1">
    <location>
        <begin position="100"/>
        <end position="126"/>
    </location>
</feature>